<accession>A0A0E9R5K7</accession>
<sequence length="72" mass="8054">MAFLPGLSNTNDKIFKSRPGPVLLLLVWILYCRFGNKKGCKKKVLCPYIGGRIRTKIIPVPAVLPHALMFSL</sequence>
<reference evidence="1" key="1">
    <citation type="submission" date="2014-11" db="EMBL/GenBank/DDBJ databases">
        <authorList>
            <person name="Amaro Gonzalez C."/>
        </authorList>
    </citation>
    <scope>NUCLEOTIDE SEQUENCE</scope>
</reference>
<protein>
    <submittedName>
        <fullName evidence="1">Uncharacterized protein</fullName>
    </submittedName>
</protein>
<name>A0A0E9R5K7_ANGAN</name>
<organism evidence="1">
    <name type="scientific">Anguilla anguilla</name>
    <name type="common">European freshwater eel</name>
    <name type="synonym">Muraena anguilla</name>
    <dbReference type="NCBI Taxonomy" id="7936"/>
    <lineage>
        <taxon>Eukaryota</taxon>
        <taxon>Metazoa</taxon>
        <taxon>Chordata</taxon>
        <taxon>Craniata</taxon>
        <taxon>Vertebrata</taxon>
        <taxon>Euteleostomi</taxon>
        <taxon>Actinopterygii</taxon>
        <taxon>Neopterygii</taxon>
        <taxon>Teleostei</taxon>
        <taxon>Anguilliformes</taxon>
        <taxon>Anguillidae</taxon>
        <taxon>Anguilla</taxon>
    </lineage>
</organism>
<proteinExistence type="predicted"/>
<evidence type="ECO:0000313" key="1">
    <source>
        <dbReference type="EMBL" id="JAH23730.1"/>
    </source>
</evidence>
<dbReference type="AlphaFoldDB" id="A0A0E9R5K7"/>
<reference evidence="1" key="2">
    <citation type="journal article" date="2015" name="Fish Shellfish Immunol.">
        <title>Early steps in the European eel (Anguilla anguilla)-Vibrio vulnificus interaction in the gills: Role of the RtxA13 toxin.</title>
        <authorList>
            <person name="Callol A."/>
            <person name="Pajuelo D."/>
            <person name="Ebbesson L."/>
            <person name="Teles M."/>
            <person name="MacKenzie S."/>
            <person name="Amaro C."/>
        </authorList>
    </citation>
    <scope>NUCLEOTIDE SEQUENCE</scope>
</reference>
<dbReference type="EMBL" id="GBXM01084847">
    <property type="protein sequence ID" value="JAH23730.1"/>
    <property type="molecule type" value="Transcribed_RNA"/>
</dbReference>